<dbReference type="SUPFAM" id="SSF54506">
    <property type="entry name" value="Diaminopimelate epimerase-like"/>
    <property type="match status" value="1"/>
</dbReference>
<dbReference type="PANTHER" id="PTHR13774:SF17">
    <property type="entry name" value="PHENAZINE BIOSYNTHESIS-LIKE DOMAIN-CONTAINING PROTEIN"/>
    <property type="match status" value="1"/>
</dbReference>
<evidence type="ECO:0000256" key="2">
    <source>
        <dbReference type="ARBA" id="ARBA00023235"/>
    </source>
</evidence>
<dbReference type="Gene3D" id="3.10.310.10">
    <property type="entry name" value="Diaminopimelate Epimerase, Chain A, domain 1"/>
    <property type="match status" value="2"/>
</dbReference>
<dbReference type="InterPro" id="IPR003719">
    <property type="entry name" value="Phenazine_PhzF-like"/>
</dbReference>
<dbReference type="OrthoDB" id="9788221at2"/>
<dbReference type="RefSeq" id="WP_012231577.1">
    <property type="nucleotide sequence ID" value="NZ_HG422565.1"/>
</dbReference>
<name>R4Z528_9ACTN</name>
<dbReference type="GO" id="GO:0005737">
    <property type="term" value="C:cytoplasm"/>
    <property type="evidence" value="ECO:0007669"/>
    <property type="project" value="TreeGrafter"/>
</dbReference>
<dbReference type="STRING" id="1229780.BN381_90110"/>
<gene>
    <name evidence="4" type="ORF">BN381_90110</name>
</gene>
<dbReference type="GO" id="GO:0016853">
    <property type="term" value="F:isomerase activity"/>
    <property type="evidence" value="ECO:0007669"/>
    <property type="project" value="UniProtKB-KW"/>
</dbReference>
<dbReference type="AlphaFoldDB" id="R4Z528"/>
<protein>
    <submittedName>
        <fullName evidence="4">Phenazine biosynthesis protein PhzF family</fullName>
    </submittedName>
</protein>
<reference evidence="4 5" key="1">
    <citation type="journal article" date="2013" name="ISME J.">
        <title>Metabolic model for the filamentous 'Candidatus Microthrix parvicella' based on genomic and metagenomic analyses.</title>
        <authorList>
            <person name="Jon McIlroy S."/>
            <person name="Kristiansen R."/>
            <person name="Albertsen M."/>
            <person name="Michael Karst S."/>
            <person name="Rossetti S."/>
            <person name="Lund Nielsen J."/>
            <person name="Tandoi V."/>
            <person name="James Seviour R."/>
            <person name="Nielsen P.H."/>
        </authorList>
    </citation>
    <scope>NUCLEOTIDE SEQUENCE [LARGE SCALE GENOMIC DNA]</scope>
    <source>
        <strain evidence="4 5">RN1</strain>
    </source>
</reference>
<keyword evidence="2" id="KW-0413">Isomerase</keyword>
<feature type="active site" evidence="3">
    <location>
        <position position="46"/>
    </location>
</feature>
<dbReference type="PANTHER" id="PTHR13774">
    <property type="entry name" value="PHENAZINE BIOSYNTHESIS PROTEIN"/>
    <property type="match status" value="1"/>
</dbReference>
<dbReference type="Proteomes" id="UP000018291">
    <property type="component" value="Unassembled WGS sequence"/>
</dbReference>
<keyword evidence="5" id="KW-1185">Reference proteome</keyword>
<dbReference type="EMBL" id="CANL01000087">
    <property type="protein sequence ID" value="CCM66039.1"/>
    <property type="molecule type" value="Genomic_DNA"/>
</dbReference>
<organism evidence="4 5">
    <name type="scientific">Candidatus Neomicrothrix parvicella RN1</name>
    <dbReference type="NCBI Taxonomy" id="1229780"/>
    <lineage>
        <taxon>Bacteria</taxon>
        <taxon>Bacillati</taxon>
        <taxon>Actinomycetota</taxon>
        <taxon>Acidimicrobiia</taxon>
        <taxon>Acidimicrobiales</taxon>
        <taxon>Microthrixaceae</taxon>
        <taxon>Candidatus Neomicrothrix</taxon>
    </lineage>
</organism>
<comment type="caution">
    <text evidence="4">The sequence shown here is derived from an EMBL/GenBank/DDBJ whole genome shotgun (WGS) entry which is preliminary data.</text>
</comment>
<accession>R4Z528</accession>
<sequence>MSTTLTLIDAFASRPFTGNQAAVAVMAQAPSDSWMQSVANELRLSETAFCWPEGSGHRLRWFTPTVEVNLCGHATVAAAATLWADGHLHRDEVAEFFTRSGTLCCRRSAGGEIDMDLPALTAEPTTVSLDWPSLGLTQPPVEVLGGPGAIDAGFLMAVLSDAEQVRSARLDLSVLAAHEARPLILTAEGDGAFDVVSRVFAPTLGVPEDPVTGSAHALLAPYWCSRLGRDTLACDQASERGGNLRASLDGDRVILTARAVVMGHLILTQAAALEG</sequence>
<dbReference type="HOGENOM" id="CLU_048756_2_1_11"/>
<dbReference type="NCBIfam" id="TIGR00654">
    <property type="entry name" value="PhzF_family"/>
    <property type="match status" value="1"/>
</dbReference>
<comment type="similarity">
    <text evidence="1">Belongs to the PhzF family.</text>
</comment>
<evidence type="ECO:0000313" key="4">
    <source>
        <dbReference type="EMBL" id="CCM66039.1"/>
    </source>
</evidence>
<evidence type="ECO:0000313" key="5">
    <source>
        <dbReference type="Proteomes" id="UP000018291"/>
    </source>
</evidence>
<evidence type="ECO:0000256" key="1">
    <source>
        <dbReference type="ARBA" id="ARBA00008270"/>
    </source>
</evidence>
<dbReference type="eggNOG" id="COG0384">
    <property type="taxonomic scope" value="Bacteria"/>
</dbReference>
<dbReference type="Pfam" id="PF02567">
    <property type="entry name" value="PhzC-PhzF"/>
    <property type="match status" value="1"/>
</dbReference>
<evidence type="ECO:0000256" key="3">
    <source>
        <dbReference type="PIRSR" id="PIRSR016184-1"/>
    </source>
</evidence>
<dbReference type="PIRSF" id="PIRSF016184">
    <property type="entry name" value="PhzC_PhzF"/>
    <property type="match status" value="1"/>
</dbReference>
<proteinExistence type="inferred from homology"/>